<accession>A0A7T5UQG3</accession>
<dbReference type="Proteomes" id="UP000595618">
    <property type="component" value="Chromosome"/>
</dbReference>
<gene>
    <name evidence="1" type="ORF">HYW89_03660</name>
</gene>
<dbReference type="AlphaFoldDB" id="A0A7T5UQG3"/>
<name>A0A7T5UQG3_9BACT</name>
<organism evidence="1 2">
    <name type="scientific">Candidatus Sungiibacteriota bacterium</name>
    <dbReference type="NCBI Taxonomy" id="2750080"/>
    <lineage>
        <taxon>Bacteria</taxon>
        <taxon>Candidatus Sungiibacteriota</taxon>
    </lineage>
</organism>
<reference evidence="1 2" key="1">
    <citation type="submission" date="2020-07" db="EMBL/GenBank/DDBJ databases">
        <title>Huge and variable diversity of episymbiotic CPR bacteria and DPANN archaea in groundwater ecosystems.</title>
        <authorList>
            <person name="He C.Y."/>
            <person name="Keren R."/>
            <person name="Whittaker M."/>
            <person name="Farag I.F."/>
            <person name="Doudna J."/>
            <person name="Cate J.H.D."/>
            <person name="Banfield J.F."/>
        </authorList>
    </citation>
    <scope>NUCLEOTIDE SEQUENCE [LARGE SCALE GENOMIC DNA]</scope>
    <source>
        <strain evidence="1">NC_groundwater_541_Ag_S-0.1um_46_50</strain>
    </source>
</reference>
<evidence type="ECO:0000313" key="1">
    <source>
        <dbReference type="EMBL" id="QQG45070.1"/>
    </source>
</evidence>
<protein>
    <submittedName>
        <fullName evidence="1">Uncharacterized protein</fullName>
    </submittedName>
</protein>
<sequence>MAYTTDPGLAKEVRWDTNGREVEFPTLAEMVEAAKKEFPEVPFEQLIITASGYDAEIIELKRKSS</sequence>
<proteinExistence type="predicted"/>
<evidence type="ECO:0000313" key="2">
    <source>
        <dbReference type="Proteomes" id="UP000595618"/>
    </source>
</evidence>
<dbReference type="EMBL" id="CP066690">
    <property type="protein sequence ID" value="QQG45070.1"/>
    <property type="molecule type" value="Genomic_DNA"/>
</dbReference>